<gene>
    <name evidence="2" type="ORF">ACFQ1R_12000</name>
</gene>
<dbReference type="EMBL" id="JBHTJI010000022">
    <property type="protein sequence ID" value="MFD0990821.1"/>
    <property type="molecule type" value="Genomic_DNA"/>
</dbReference>
<keyword evidence="3" id="KW-1185">Reference proteome</keyword>
<accession>A0ABW3JL52</accession>
<name>A0ABW3JL52_9FLAO</name>
<evidence type="ECO:0000313" key="2">
    <source>
        <dbReference type="EMBL" id="MFD0990821.1"/>
    </source>
</evidence>
<dbReference type="RefSeq" id="WP_379926466.1">
    <property type="nucleotide sequence ID" value="NZ_JBHTJI010000022.1"/>
</dbReference>
<evidence type="ECO:0008006" key="4">
    <source>
        <dbReference type="Google" id="ProtNLM"/>
    </source>
</evidence>
<evidence type="ECO:0000313" key="3">
    <source>
        <dbReference type="Proteomes" id="UP001597061"/>
    </source>
</evidence>
<sequence>MRKLFFVILSITVLSFYTCSDGDIINVEFDFDNTFQACGTDGLVFYKTRNDPSESLSIKISGLTIEDILEVEDDNIYEADFQLSATNVFNYRTYSNTTLPNNLFCNDIPLSEIKIKKDLVSTSGKVHIKTVLTEDDNDGIPAALEDINGNGNLEDDDTDKDGIPNYLDVDDDGDNVLTKDEKPNPNGDNDLSDAQDTDKDGIPDYLDTDDDGDGVLTRDEENQSQDQNPANDISILLPDYLNPAVATRVPATAFRVHTIYETYVVTLTVSNFNLEIISLDVFDFGVLENGKLSSSRTKVATFN</sequence>
<feature type="region of interest" description="Disordered" evidence="1">
    <location>
        <begin position="138"/>
        <end position="231"/>
    </location>
</feature>
<dbReference type="InterPro" id="IPR028974">
    <property type="entry name" value="TSP_type-3_rpt"/>
</dbReference>
<evidence type="ECO:0000256" key="1">
    <source>
        <dbReference type="SAM" id="MobiDB-lite"/>
    </source>
</evidence>
<dbReference type="Gene3D" id="4.10.1080.10">
    <property type="entry name" value="TSP type-3 repeat"/>
    <property type="match status" value="1"/>
</dbReference>
<proteinExistence type="predicted"/>
<reference evidence="3" key="1">
    <citation type="journal article" date="2019" name="Int. J. Syst. Evol. Microbiol.">
        <title>The Global Catalogue of Microorganisms (GCM) 10K type strain sequencing project: providing services to taxonomists for standard genome sequencing and annotation.</title>
        <authorList>
            <consortium name="The Broad Institute Genomics Platform"/>
            <consortium name="The Broad Institute Genome Sequencing Center for Infectious Disease"/>
            <person name="Wu L."/>
            <person name="Ma J."/>
        </authorList>
    </citation>
    <scope>NUCLEOTIDE SEQUENCE [LARGE SCALE GENOMIC DNA]</scope>
    <source>
        <strain evidence="3">CCUG 62414</strain>
    </source>
</reference>
<dbReference type="Proteomes" id="UP001597061">
    <property type="component" value="Unassembled WGS sequence"/>
</dbReference>
<organism evidence="2 3">
    <name type="scientific">Mariniflexile jejuense</name>
    <dbReference type="NCBI Taxonomy" id="1173582"/>
    <lineage>
        <taxon>Bacteria</taxon>
        <taxon>Pseudomonadati</taxon>
        <taxon>Bacteroidota</taxon>
        <taxon>Flavobacteriia</taxon>
        <taxon>Flavobacteriales</taxon>
        <taxon>Flavobacteriaceae</taxon>
        <taxon>Mariniflexile</taxon>
    </lineage>
</organism>
<comment type="caution">
    <text evidence="2">The sequence shown here is derived from an EMBL/GenBank/DDBJ whole genome shotgun (WGS) entry which is preliminary data.</text>
</comment>
<protein>
    <recommendedName>
        <fullName evidence="4">Thrombospondin type 3 repeat-containing protein</fullName>
    </recommendedName>
</protein>